<evidence type="ECO:0000256" key="1">
    <source>
        <dbReference type="ARBA" id="ARBA00001917"/>
    </source>
</evidence>
<evidence type="ECO:0000313" key="17">
    <source>
        <dbReference type="Proteomes" id="UP000228711"/>
    </source>
</evidence>
<keyword evidence="11" id="KW-0560">Oxidoreductase</keyword>
<keyword evidence="8" id="KW-0285">Flavoprotein</keyword>
<dbReference type="InterPro" id="IPR005720">
    <property type="entry name" value="Dihydroorotate_DH_cat"/>
</dbReference>
<dbReference type="InterPro" id="IPR005719">
    <property type="entry name" value="Dihydroorotate_DH_2"/>
</dbReference>
<dbReference type="NCBIfam" id="TIGR01036">
    <property type="entry name" value="pyrD_sub2"/>
    <property type="match status" value="1"/>
</dbReference>
<organism evidence="16 17">
    <name type="scientific">Candidatus Kerfeldbacteria bacterium CG08_land_8_20_14_0_20_42_7</name>
    <dbReference type="NCBI Taxonomy" id="2014245"/>
    <lineage>
        <taxon>Bacteria</taxon>
        <taxon>Candidatus Kerfeldiibacteriota</taxon>
    </lineage>
</organism>
<dbReference type="Pfam" id="PF01180">
    <property type="entry name" value="DHO_dh"/>
    <property type="match status" value="1"/>
</dbReference>
<accession>A0A2H0YS49</accession>
<keyword evidence="10" id="KW-0665">Pyrimidine biosynthesis</keyword>
<dbReference type="EC" id="1.3.5.2" evidence="6 14"/>
<evidence type="ECO:0000256" key="3">
    <source>
        <dbReference type="ARBA" id="ARBA00004370"/>
    </source>
</evidence>
<comment type="subcellular location">
    <subcellularLocation>
        <location evidence="3">Membrane</location>
    </subcellularLocation>
</comment>
<dbReference type="GO" id="GO:0106430">
    <property type="term" value="F:dihydroorotate dehydrogenase (quinone) activity"/>
    <property type="evidence" value="ECO:0007669"/>
    <property type="project" value="UniProtKB-EC"/>
</dbReference>
<reference evidence="17" key="1">
    <citation type="submission" date="2017-09" db="EMBL/GenBank/DDBJ databases">
        <title>Depth-based differentiation of microbial function through sediment-hosted aquifers and enrichment of novel symbionts in the deep terrestrial subsurface.</title>
        <authorList>
            <person name="Probst A.J."/>
            <person name="Ladd B."/>
            <person name="Jarett J.K."/>
            <person name="Geller-Mcgrath D.E."/>
            <person name="Sieber C.M.K."/>
            <person name="Emerson J.B."/>
            <person name="Anantharaman K."/>
            <person name="Thomas B.C."/>
            <person name="Malmstrom R."/>
            <person name="Stieglmeier M."/>
            <person name="Klingl A."/>
            <person name="Woyke T."/>
            <person name="Ryan C.M."/>
            <person name="Banfield J.F."/>
        </authorList>
    </citation>
    <scope>NUCLEOTIDE SEQUENCE [LARGE SCALE GENOMIC DNA]</scope>
</reference>
<comment type="function">
    <text evidence="2">Catalyzes the conversion of dihydroorotate to orotate with quinone as electron acceptor.</text>
</comment>
<dbReference type="InterPro" id="IPR050074">
    <property type="entry name" value="DHO_dehydrogenase"/>
</dbReference>
<dbReference type="GO" id="GO:0005886">
    <property type="term" value="C:plasma membrane"/>
    <property type="evidence" value="ECO:0007669"/>
    <property type="project" value="TreeGrafter"/>
</dbReference>
<evidence type="ECO:0000256" key="4">
    <source>
        <dbReference type="ARBA" id="ARBA00005161"/>
    </source>
</evidence>
<name>A0A2H0YS49_9BACT</name>
<dbReference type="PANTHER" id="PTHR48109:SF4">
    <property type="entry name" value="DIHYDROOROTATE DEHYDROGENASE (QUINONE), MITOCHONDRIAL"/>
    <property type="match status" value="1"/>
</dbReference>
<evidence type="ECO:0000256" key="12">
    <source>
        <dbReference type="ARBA" id="ARBA00023136"/>
    </source>
</evidence>
<dbReference type="UniPathway" id="UPA00070">
    <property type="reaction ID" value="UER00946"/>
</dbReference>
<evidence type="ECO:0000256" key="10">
    <source>
        <dbReference type="ARBA" id="ARBA00022975"/>
    </source>
</evidence>
<evidence type="ECO:0000256" key="9">
    <source>
        <dbReference type="ARBA" id="ARBA00022643"/>
    </source>
</evidence>
<dbReference type="InterPro" id="IPR001295">
    <property type="entry name" value="Dihydroorotate_DH_CS"/>
</dbReference>
<evidence type="ECO:0000256" key="8">
    <source>
        <dbReference type="ARBA" id="ARBA00022630"/>
    </source>
</evidence>
<dbReference type="InterPro" id="IPR013785">
    <property type="entry name" value="Aldolase_TIM"/>
</dbReference>
<evidence type="ECO:0000256" key="5">
    <source>
        <dbReference type="ARBA" id="ARBA00005359"/>
    </source>
</evidence>
<dbReference type="PANTHER" id="PTHR48109">
    <property type="entry name" value="DIHYDROOROTATE DEHYDROGENASE (QUINONE), MITOCHONDRIAL-RELATED"/>
    <property type="match status" value="1"/>
</dbReference>
<evidence type="ECO:0000259" key="15">
    <source>
        <dbReference type="Pfam" id="PF01180"/>
    </source>
</evidence>
<comment type="cofactor">
    <cofactor evidence="1">
        <name>FMN</name>
        <dbReference type="ChEBI" id="CHEBI:58210"/>
    </cofactor>
</comment>
<evidence type="ECO:0000256" key="13">
    <source>
        <dbReference type="ARBA" id="ARBA00048639"/>
    </source>
</evidence>
<gene>
    <name evidence="16" type="ORF">COT25_03735</name>
</gene>
<dbReference type="Gene3D" id="3.20.20.70">
    <property type="entry name" value="Aldolase class I"/>
    <property type="match status" value="1"/>
</dbReference>
<evidence type="ECO:0000256" key="11">
    <source>
        <dbReference type="ARBA" id="ARBA00023002"/>
    </source>
</evidence>
<dbReference type="GO" id="GO:0006207">
    <property type="term" value="P:'de novo' pyrimidine nucleobase biosynthetic process"/>
    <property type="evidence" value="ECO:0007669"/>
    <property type="project" value="UniProtKB-UniRule"/>
</dbReference>
<evidence type="ECO:0000256" key="6">
    <source>
        <dbReference type="ARBA" id="ARBA00012791"/>
    </source>
</evidence>
<dbReference type="GO" id="GO:0044205">
    <property type="term" value="P:'de novo' UMP biosynthetic process"/>
    <property type="evidence" value="ECO:0007669"/>
    <property type="project" value="UniProtKB-UniPathway"/>
</dbReference>
<dbReference type="PROSITE" id="PS00912">
    <property type="entry name" value="DHODEHASE_2"/>
    <property type="match status" value="1"/>
</dbReference>
<dbReference type="CDD" id="cd04738">
    <property type="entry name" value="DHOD_2_like"/>
    <property type="match status" value="1"/>
</dbReference>
<dbReference type="Proteomes" id="UP000228711">
    <property type="component" value="Unassembled WGS sequence"/>
</dbReference>
<feature type="domain" description="Dihydroorotate dehydrogenase catalytic" evidence="15">
    <location>
        <begin position="57"/>
        <end position="356"/>
    </location>
</feature>
<comment type="pathway">
    <text evidence="4">Pyrimidine metabolism; UMP biosynthesis via de novo pathway; orotate from (S)-dihydroorotate (quinone route): step 1/1.</text>
</comment>
<keyword evidence="9" id="KW-0288">FMN</keyword>
<keyword evidence="12" id="KW-0472">Membrane</keyword>
<dbReference type="GO" id="GO:0005737">
    <property type="term" value="C:cytoplasm"/>
    <property type="evidence" value="ECO:0007669"/>
    <property type="project" value="InterPro"/>
</dbReference>
<comment type="caution">
    <text evidence="16">The sequence shown here is derived from an EMBL/GenBank/DDBJ whole genome shotgun (WGS) entry which is preliminary data.</text>
</comment>
<dbReference type="EMBL" id="PEXV01000122">
    <property type="protein sequence ID" value="PIS41324.1"/>
    <property type="molecule type" value="Genomic_DNA"/>
</dbReference>
<evidence type="ECO:0000256" key="14">
    <source>
        <dbReference type="NCBIfam" id="TIGR01036"/>
    </source>
</evidence>
<comment type="catalytic activity">
    <reaction evidence="13">
        <text>(S)-dihydroorotate + a quinone = orotate + a quinol</text>
        <dbReference type="Rhea" id="RHEA:30187"/>
        <dbReference type="ChEBI" id="CHEBI:24646"/>
        <dbReference type="ChEBI" id="CHEBI:30839"/>
        <dbReference type="ChEBI" id="CHEBI:30864"/>
        <dbReference type="ChEBI" id="CHEBI:132124"/>
        <dbReference type="EC" id="1.3.5.2"/>
    </reaction>
</comment>
<comment type="similarity">
    <text evidence="5">Belongs to the dihydroorotate dehydrogenase family. Type 2 subfamily.</text>
</comment>
<dbReference type="AlphaFoldDB" id="A0A2H0YS49"/>
<dbReference type="NCBIfam" id="NF003652">
    <property type="entry name" value="PRK05286.2-5"/>
    <property type="match status" value="1"/>
</dbReference>
<protein>
    <recommendedName>
        <fullName evidence="7 14">Dihydroorotate dehydrogenase (quinone)</fullName>
        <ecNumber evidence="6 14">1.3.5.2</ecNumber>
    </recommendedName>
</protein>
<evidence type="ECO:0000256" key="7">
    <source>
        <dbReference type="ARBA" id="ARBA00018366"/>
    </source>
</evidence>
<dbReference type="SUPFAM" id="SSF51395">
    <property type="entry name" value="FMN-linked oxidoreductases"/>
    <property type="match status" value="1"/>
</dbReference>
<proteinExistence type="inferred from homology"/>
<evidence type="ECO:0000256" key="2">
    <source>
        <dbReference type="ARBA" id="ARBA00003125"/>
    </source>
</evidence>
<sequence length="373" mass="41430">MIINNYMIYSKIIRPLLFKIDPETIHTLVAGGGELVARVPILSKLLRSYFRVSPANLSVHAFGVDLPHPIGLSAGFDKDAKYVHFTEQFGFAFEEIGSITGKPYKGNEKPRLRRLLKNQSLVVNYGLKGEGADRVYKRMSGLRTQFPFGISMAKTNSPTCVGQTAIEDYAYVYKTFRNLGVYDTLNLSCPNTKDGTPFSDPQALEELLKKIVMLRKELNVQKKLFIKIGPDIQGEHLDTILRLIDLYKVDGIIISNLFKDLSRAHTFLPYPEEHSLSWKGGISGMAVQQASLQLIKEVYKKTNGKLFIIGCGGIYSAEDAYAKIRAGASLLQLITGFIYGGPSTIRTIVLGLSALLKRDGFATLDEVRGKDVL</sequence>
<evidence type="ECO:0000313" key="16">
    <source>
        <dbReference type="EMBL" id="PIS41324.1"/>
    </source>
</evidence>